<protein>
    <submittedName>
        <fullName evidence="7">NfeD family protein</fullName>
    </submittedName>
</protein>
<name>A0ABS2CJE7_9MICO</name>
<keyword evidence="4 5" id="KW-0472">Membrane</keyword>
<keyword evidence="8" id="KW-1185">Reference proteome</keyword>
<feature type="transmembrane region" description="Helical" evidence="5">
    <location>
        <begin position="51"/>
        <end position="69"/>
    </location>
</feature>
<dbReference type="RefSeq" id="WP_204130066.1">
    <property type="nucleotide sequence ID" value="NZ_JAFDVD010000005.1"/>
</dbReference>
<evidence type="ECO:0000256" key="5">
    <source>
        <dbReference type="SAM" id="Phobius"/>
    </source>
</evidence>
<evidence type="ECO:0000256" key="4">
    <source>
        <dbReference type="ARBA" id="ARBA00023136"/>
    </source>
</evidence>
<feature type="domain" description="NfeD-like C-terminal" evidence="6">
    <location>
        <begin position="89"/>
        <end position="147"/>
    </location>
</feature>
<comment type="caution">
    <text evidence="7">The sequence shown here is derived from an EMBL/GenBank/DDBJ whole genome shotgun (WGS) entry which is preliminary data.</text>
</comment>
<gene>
    <name evidence="7" type="ORF">JQN70_04205</name>
</gene>
<evidence type="ECO:0000313" key="7">
    <source>
        <dbReference type="EMBL" id="MBM6399583.1"/>
    </source>
</evidence>
<sequence length="157" mass="16358">MDWLTDNAWLGWVGIALVLAAIEVATVDFVFLMFAGGALAGAVAAAFGAPFFFQVVVAVVFALLLLLVVRPMLKNKFMDSVTDHHIGAAGLVGREAWVLQAVTDTDGRIKLAGETWSARLAEGGEPVGPGDQVRVIAIHGATAIVVPVPAPPTTPTT</sequence>
<evidence type="ECO:0000256" key="1">
    <source>
        <dbReference type="ARBA" id="ARBA00004141"/>
    </source>
</evidence>
<dbReference type="SUPFAM" id="SSF141322">
    <property type="entry name" value="NfeD domain-like"/>
    <property type="match status" value="1"/>
</dbReference>
<dbReference type="PANTHER" id="PTHR33507">
    <property type="entry name" value="INNER MEMBRANE PROTEIN YBBJ"/>
    <property type="match status" value="1"/>
</dbReference>
<proteinExistence type="predicted"/>
<organism evidence="7 8">
    <name type="scientific">Phycicoccus sonneratiae</name>
    <dbReference type="NCBI Taxonomy" id="2807628"/>
    <lineage>
        <taxon>Bacteria</taxon>
        <taxon>Bacillati</taxon>
        <taxon>Actinomycetota</taxon>
        <taxon>Actinomycetes</taxon>
        <taxon>Micrococcales</taxon>
        <taxon>Intrasporangiaceae</taxon>
        <taxon>Phycicoccus</taxon>
    </lineage>
</organism>
<dbReference type="InterPro" id="IPR052165">
    <property type="entry name" value="Membrane_assoc_protease"/>
</dbReference>
<comment type="subcellular location">
    <subcellularLocation>
        <location evidence="1">Membrane</location>
        <topology evidence="1">Multi-pass membrane protein</topology>
    </subcellularLocation>
</comment>
<evidence type="ECO:0000259" key="6">
    <source>
        <dbReference type="Pfam" id="PF01957"/>
    </source>
</evidence>
<dbReference type="EMBL" id="JAFDVD010000005">
    <property type="protein sequence ID" value="MBM6399583.1"/>
    <property type="molecule type" value="Genomic_DNA"/>
</dbReference>
<dbReference type="InterPro" id="IPR002810">
    <property type="entry name" value="NfeD-like_C"/>
</dbReference>
<dbReference type="PANTHER" id="PTHR33507:SF3">
    <property type="entry name" value="INNER MEMBRANE PROTEIN YBBJ"/>
    <property type="match status" value="1"/>
</dbReference>
<keyword evidence="3 5" id="KW-1133">Transmembrane helix</keyword>
<reference evidence="7" key="1">
    <citation type="submission" date="2021-02" db="EMBL/GenBank/DDBJ databases">
        <title>Phycicoccus sp. MQZ13P-5T, whole genome shotgun sequence.</title>
        <authorList>
            <person name="Tuo L."/>
        </authorList>
    </citation>
    <scope>NUCLEOTIDE SEQUENCE</scope>
    <source>
        <strain evidence="7">MQZ13P-5</strain>
    </source>
</reference>
<dbReference type="Gene3D" id="2.40.50.140">
    <property type="entry name" value="Nucleic acid-binding proteins"/>
    <property type="match status" value="1"/>
</dbReference>
<feature type="transmembrane region" description="Helical" evidence="5">
    <location>
        <begin position="12"/>
        <end position="45"/>
    </location>
</feature>
<dbReference type="Proteomes" id="UP001430172">
    <property type="component" value="Unassembled WGS sequence"/>
</dbReference>
<keyword evidence="2 5" id="KW-0812">Transmembrane</keyword>
<evidence type="ECO:0000256" key="3">
    <source>
        <dbReference type="ARBA" id="ARBA00022989"/>
    </source>
</evidence>
<accession>A0ABS2CJE7</accession>
<evidence type="ECO:0000256" key="2">
    <source>
        <dbReference type="ARBA" id="ARBA00022692"/>
    </source>
</evidence>
<dbReference type="Pfam" id="PF01957">
    <property type="entry name" value="NfeD"/>
    <property type="match status" value="1"/>
</dbReference>
<evidence type="ECO:0000313" key="8">
    <source>
        <dbReference type="Proteomes" id="UP001430172"/>
    </source>
</evidence>
<dbReference type="InterPro" id="IPR012340">
    <property type="entry name" value="NA-bd_OB-fold"/>
</dbReference>